<gene>
    <name evidence="7" type="ordered locus">Acear_1212</name>
</gene>
<dbReference type="InterPro" id="IPR012001">
    <property type="entry name" value="Thiamin_PyroP_enz_TPP-bd_dom"/>
</dbReference>
<evidence type="ECO:0000256" key="2">
    <source>
        <dbReference type="ARBA" id="ARBA00023052"/>
    </source>
</evidence>
<protein>
    <submittedName>
        <fullName evidence="7">Thiamine pyrophosphate protein TPP binding domain protein</fullName>
    </submittedName>
</protein>
<dbReference type="Pfam" id="PF02775">
    <property type="entry name" value="TPP_enzyme_C"/>
    <property type="match status" value="1"/>
</dbReference>
<keyword evidence="8" id="KW-1185">Reference proteome</keyword>
<dbReference type="CDD" id="cd00568">
    <property type="entry name" value="TPP_enzymes"/>
    <property type="match status" value="1"/>
</dbReference>
<dbReference type="GO" id="GO:0050660">
    <property type="term" value="F:flavin adenine dinucleotide binding"/>
    <property type="evidence" value="ECO:0007669"/>
    <property type="project" value="TreeGrafter"/>
</dbReference>
<keyword evidence="2 3" id="KW-0786">Thiamine pyrophosphate</keyword>
<dbReference type="KEGG" id="aar:Acear_1212"/>
<evidence type="ECO:0000259" key="6">
    <source>
        <dbReference type="Pfam" id="PF02776"/>
    </source>
</evidence>
<evidence type="ECO:0000256" key="3">
    <source>
        <dbReference type="RuleBase" id="RU362132"/>
    </source>
</evidence>
<evidence type="ECO:0000313" key="8">
    <source>
        <dbReference type="Proteomes" id="UP000001661"/>
    </source>
</evidence>
<dbReference type="eggNOG" id="COG0028">
    <property type="taxonomic scope" value="Bacteria"/>
</dbReference>
<sequence>MEKEINQIGADLVVKALEKLQVETIFGIPGIHNLDVYDSLLSSDLEHVTARHEQGAGFMADGYARTNEKPGVCLVISGPGITNIITPMGQAMADSVPMVVISSQLPTSVLDQGTGSLHELKNSTYLTKSVAKESKRVMHKDKIRSSIEEAYHLAMTGRPGPVHVEIPLDILQAPISKVESSIMNNYISYDPWEDLNQDNKIESAANLLQEADRPMIIAGGGSSQSTEELRKLVEELEIPLVQTIAGKGVISEEHLLCLGASIKFDSIQKRIKNADCVLAVGTELAPTDLEGTELKIEGILIQIDMDPGNFQRNFAADISLRGDAQRILSEVIDRLDFKENSNNQLKLEELGHSKEELVEHRGIDEKELDFTLDMLNVIREAVPEGGVLVTDMTSPAYVARSEYPAYSPRTFLHPVGYGTLGYALPAAAGAKFANPNKDVVALTGDGGFQFTMQELGVLLEHQFSLPIIIWNNDGFGEIRRNEELRHPNETIAVNHKNPNLEDLARSYEFSFSSVTNSSELKTVLEDALAKPKPEIIEIKAK</sequence>
<dbReference type="InterPro" id="IPR012000">
    <property type="entry name" value="Thiamin_PyroP_enz_cen_dom"/>
</dbReference>
<dbReference type="GO" id="GO:0030976">
    <property type="term" value="F:thiamine pyrophosphate binding"/>
    <property type="evidence" value="ECO:0007669"/>
    <property type="project" value="InterPro"/>
</dbReference>
<dbReference type="Proteomes" id="UP000001661">
    <property type="component" value="Chromosome"/>
</dbReference>
<dbReference type="PANTHER" id="PTHR18968:SF13">
    <property type="entry name" value="ACETOLACTATE SYNTHASE CATALYTIC SUBUNIT, MITOCHONDRIAL"/>
    <property type="match status" value="1"/>
</dbReference>
<dbReference type="RefSeq" id="WP_013278177.1">
    <property type="nucleotide sequence ID" value="NC_014378.1"/>
</dbReference>
<reference evidence="7 8" key="1">
    <citation type="journal article" date="2010" name="Stand. Genomic Sci.">
        <title>Complete genome sequence of Acetohalobium arabaticum type strain (Z-7288).</title>
        <authorList>
            <person name="Sikorski J."/>
            <person name="Lapidus A."/>
            <person name="Chertkov O."/>
            <person name="Lucas S."/>
            <person name="Copeland A."/>
            <person name="Glavina Del Rio T."/>
            <person name="Nolan M."/>
            <person name="Tice H."/>
            <person name="Cheng J.F."/>
            <person name="Han C."/>
            <person name="Brambilla E."/>
            <person name="Pitluck S."/>
            <person name="Liolios K."/>
            <person name="Ivanova N."/>
            <person name="Mavromatis K."/>
            <person name="Mikhailova N."/>
            <person name="Pati A."/>
            <person name="Bruce D."/>
            <person name="Detter C."/>
            <person name="Tapia R."/>
            <person name="Goodwin L."/>
            <person name="Chen A."/>
            <person name="Palaniappan K."/>
            <person name="Land M."/>
            <person name="Hauser L."/>
            <person name="Chang Y.J."/>
            <person name="Jeffries C.D."/>
            <person name="Rohde M."/>
            <person name="Goker M."/>
            <person name="Spring S."/>
            <person name="Woyke T."/>
            <person name="Bristow J."/>
            <person name="Eisen J.A."/>
            <person name="Markowitz V."/>
            <person name="Hugenholtz P."/>
            <person name="Kyrpides N.C."/>
            <person name="Klenk H.P."/>
        </authorList>
    </citation>
    <scope>NUCLEOTIDE SEQUENCE [LARGE SCALE GENOMIC DNA]</scope>
    <source>
        <strain evidence="8">ATCC 49924 / DSM 5501 / Z-7288</strain>
    </source>
</reference>
<dbReference type="HOGENOM" id="CLU_013748_3_1_9"/>
<accession>D9QQE0</accession>
<dbReference type="SUPFAM" id="SSF52467">
    <property type="entry name" value="DHS-like NAD/FAD-binding domain"/>
    <property type="match status" value="1"/>
</dbReference>
<dbReference type="Pfam" id="PF00205">
    <property type="entry name" value="TPP_enzyme_M"/>
    <property type="match status" value="1"/>
</dbReference>
<dbReference type="CDD" id="cd07035">
    <property type="entry name" value="TPP_PYR_POX_like"/>
    <property type="match status" value="1"/>
</dbReference>
<name>D9QQE0_ACEAZ</name>
<comment type="similarity">
    <text evidence="1 3">Belongs to the TPP enzyme family.</text>
</comment>
<dbReference type="Gene3D" id="3.40.50.1220">
    <property type="entry name" value="TPP-binding domain"/>
    <property type="match status" value="1"/>
</dbReference>
<dbReference type="GO" id="GO:0000287">
    <property type="term" value="F:magnesium ion binding"/>
    <property type="evidence" value="ECO:0007669"/>
    <property type="project" value="InterPro"/>
</dbReference>
<proteinExistence type="inferred from homology"/>
<dbReference type="GO" id="GO:0005948">
    <property type="term" value="C:acetolactate synthase complex"/>
    <property type="evidence" value="ECO:0007669"/>
    <property type="project" value="TreeGrafter"/>
</dbReference>
<dbReference type="STRING" id="574087.Acear_1212"/>
<dbReference type="NCBIfam" id="NF005712">
    <property type="entry name" value="PRK07524.1"/>
    <property type="match status" value="1"/>
</dbReference>
<dbReference type="FunFam" id="3.40.50.970:FF:000007">
    <property type="entry name" value="Acetolactate synthase"/>
    <property type="match status" value="1"/>
</dbReference>
<dbReference type="Gene3D" id="3.40.50.970">
    <property type="match status" value="2"/>
</dbReference>
<feature type="domain" description="Thiamine pyrophosphate enzyme TPP-binding" evidence="5">
    <location>
        <begin position="398"/>
        <end position="538"/>
    </location>
</feature>
<evidence type="ECO:0000256" key="1">
    <source>
        <dbReference type="ARBA" id="ARBA00007812"/>
    </source>
</evidence>
<evidence type="ECO:0000313" key="7">
    <source>
        <dbReference type="EMBL" id="ADL12731.1"/>
    </source>
</evidence>
<dbReference type="InterPro" id="IPR029035">
    <property type="entry name" value="DHS-like_NAD/FAD-binding_dom"/>
</dbReference>
<dbReference type="GO" id="GO:0009099">
    <property type="term" value="P:L-valine biosynthetic process"/>
    <property type="evidence" value="ECO:0007669"/>
    <property type="project" value="TreeGrafter"/>
</dbReference>
<organism evidence="7 8">
    <name type="scientific">Acetohalobium arabaticum (strain ATCC 49924 / DSM 5501 / Z-7288)</name>
    <dbReference type="NCBI Taxonomy" id="574087"/>
    <lineage>
        <taxon>Bacteria</taxon>
        <taxon>Bacillati</taxon>
        <taxon>Bacillota</taxon>
        <taxon>Clostridia</taxon>
        <taxon>Halanaerobiales</taxon>
        <taxon>Halobacteroidaceae</taxon>
        <taxon>Acetohalobium</taxon>
    </lineage>
</organism>
<dbReference type="InterPro" id="IPR045229">
    <property type="entry name" value="TPP_enz"/>
</dbReference>
<dbReference type="GO" id="GO:0009097">
    <property type="term" value="P:isoleucine biosynthetic process"/>
    <property type="evidence" value="ECO:0007669"/>
    <property type="project" value="TreeGrafter"/>
</dbReference>
<evidence type="ECO:0000259" key="4">
    <source>
        <dbReference type="Pfam" id="PF00205"/>
    </source>
</evidence>
<dbReference type="AlphaFoldDB" id="D9QQE0"/>
<evidence type="ECO:0000259" key="5">
    <source>
        <dbReference type="Pfam" id="PF02775"/>
    </source>
</evidence>
<dbReference type="InterPro" id="IPR011766">
    <property type="entry name" value="TPP_enzyme_TPP-bd"/>
</dbReference>
<dbReference type="InterPro" id="IPR029061">
    <property type="entry name" value="THDP-binding"/>
</dbReference>
<dbReference type="EMBL" id="CP002105">
    <property type="protein sequence ID" value="ADL12731.1"/>
    <property type="molecule type" value="Genomic_DNA"/>
</dbReference>
<dbReference type="Pfam" id="PF02776">
    <property type="entry name" value="TPP_enzyme_N"/>
    <property type="match status" value="1"/>
</dbReference>
<feature type="domain" description="Thiamine pyrophosphate enzyme N-terminal TPP-binding" evidence="6">
    <location>
        <begin position="9"/>
        <end position="118"/>
    </location>
</feature>
<dbReference type="PANTHER" id="PTHR18968">
    <property type="entry name" value="THIAMINE PYROPHOSPHATE ENZYMES"/>
    <property type="match status" value="1"/>
</dbReference>
<dbReference type="SUPFAM" id="SSF52518">
    <property type="entry name" value="Thiamin diphosphate-binding fold (THDP-binding)"/>
    <property type="match status" value="2"/>
</dbReference>
<dbReference type="GO" id="GO:0003984">
    <property type="term" value="F:acetolactate synthase activity"/>
    <property type="evidence" value="ECO:0007669"/>
    <property type="project" value="TreeGrafter"/>
</dbReference>
<feature type="domain" description="Thiamine pyrophosphate enzyme central" evidence="4">
    <location>
        <begin position="201"/>
        <end position="330"/>
    </location>
</feature>